<evidence type="ECO:0000313" key="2">
    <source>
        <dbReference type="Proteomes" id="UP000823847"/>
    </source>
</evidence>
<reference evidence="1" key="1">
    <citation type="journal article" date="2021" name="PeerJ">
        <title>Extensive microbial diversity within the chicken gut microbiome revealed by metagenomics and culture.</title>
        <authorList>
            <person name="Gilroy R."/>
            <person name="Ravi A."/>
            <person name="Getino M."/>
            <person name="Pursley I."/>
            <person name="Horton D.L."/>
            <person name="Alikhan N.F."/>
            <person name="Baker D."/>
            <person name="Gharbi K."/>
            <person name="Hall N."/>
            <person name="Watson M."/>
            <person name="Adriaenssens E.M."/>
            <person name="Foster-Nyarko E."/>
            <person name="Jarju S."/>
            <person name="Secka A."/>
            <person name="Antonio M."/>
            <person name="Oren A."/>
            <person name="Chaudhuri R.R."/>
            <person name="La Ragione R."/>
            <person name="Hildebrand F."/>
            <person name="Pallen M.J."/>
        </authorList>
    </citation>
    <scope>NUCLEOTIDE SEQUENCE</scope>
    <source>
        <strain evidence="1">ChiHecec2B26-12326</strain>
    </source>
</reference>
<sequence length="48" mass="6153">MRIFILQVMFYRSWPTDKEMRQAFDDTQRTFRMKYSNPYYWTGFVWVD</sequence>
<dbReference type="EMBL" id="DXEN01000065">
    <property type="protein sequence ID" value="HIX86652.1"/>
    <property type="molecule type" value="Genomic_DNA"/>
</dbReference>
<evidence type="ECO:0008006" key="3">
    <source>
        <dbReference type="Google" id="ProtNLM"/>
    </source>
</evidence>
<protein>
    <recommendedName>
        <fullName evidence="3">CHAT domain-containing protein</fullName>
    </recommendedName>
</protein>
<comment type="caution">
    <text evidence="1">The sequence shown here is derived from an EMBL/GenBank/DDBJ whole genome shotgun (WGS) entry which is preliminary data.</text>
</comment>
<gene>
    <name evidence="1" type="ORF">H9848_08625</name>
</gene>
<accession>A0A9D2BQG8</accession>
<dbReference type="Proteomes" id="UP000823847">
    <property type="component" value="Unassembled WGS sequence"/>
</dbReference>
<proteinExistence type="predicted"/>
<evidence type="ECO:0000313" key="1">
    <source>
        <dbReference type="EMBL" id="HIX86652.1"/>
    </source>
</evidence>
<name>A0A9D2BQG8_9BACT</name>
<organism evidence="1 2">
    <name type="scientific">Candidatus Parabacteroides intestinigallinarum</name>
    <dbReference type="NCBI Taxonomy" id="2838722"/>
    <lineage>
        <taxon>Bacteria</taxon>
        <taxon>Pseudomonadati</taxon>
        <taxon>Bacteroidota</taxon>
        <taxon>Bacteroidia</taxon>
        <taxon>Bacteroidales</taxon>
        <taxon>Tannerellaceae</taxon>
        <taxon>Parabacteroides</taxon>
    </lineage>
</organism>
<reference evidence="1" key="2">
    <citation type="submission" date="2021-04" db="EMBL/GenBank/DDBJ databases">
        <authorList>
            <person name="Gilroy R."/>
        </authorList>
    </citation>
    <scope>NUCLEOTIDE SEQUENCE</scope>
    <source>
        <strain evidence="1">ChiHecec2B26-12326</strain>
    </source>
</reference>
<dbReference type="AlphaFoldDB" id="A0A9D2BQG8"/>